<evidence type="ECO:0000313" key="2">
    <source>
        <dbReference type="Proteomes" id="UP000176186"/>
    </source>
</evidence>
<sequence>MNKIILTRAVKKLNTLITMYTGLITVGVDNWRGYRFIFDTKDVRSCNNNCSTCPLYKLLKNEKAGYFSPTLYSASKVDKKMFGPQNKLNCKTLQQYKNCYISFLTEQTKTYKEIKQELKLIKNFTIIYSKGNTDLRRLEYKFRKDIMQESLRRLRGKKNNLCNRQRES</sequence>
<proteinExistence type="predicted"/>
<dbReference type="Proteomes" id="UP000176186">
    <property type="component" value="Unassembled WGS sequence"/>
</dbReference>
<accession>A0A1F6BGX4</accession>
<name>A0A1F6BGX4_9BACT</name>
<comment type="caution">
    <text evidence="1">The sequence shown here is derived from an EMBL/GenBank/DDBJ whole genome shotgun (WGS) entry which is preliminary data.</text>
</comment>
<dbReference type="AlphaFoldDB" id="A0A1F6BGX4"/>
<dbReference type="EMBL" id="MFKE01000005">
    <property type="protein sequence ID" value="OGG35767.1"/>
    <property type="molecule type" value="Genomic_DNA"/>
</dbReference>
<protein>
    <submittedName>
        <fullName evidence="1">Uncharacterized protein</fullName>
    </submittedName>
</protein>
<gene>
    <name evidence="1" type="ORF">A2363_03520</name>
</gene>
<reference evidence="1 2" key="1">
    <citation type="journal article" date="2016" name="Nat. Commun.">
        <title>Thousands of microbial genomes shed light on interconnected biogeochemical processes in an aquifer system.</title>
        <authorList>
            <person name="Anantharaman K."/>
            <person name="Brown C.T."/>
            <person name="Hug L.A."/>
            <person name="Sharon I."/>
            <person name="Castelle C.J."/>
            <person name="Probst A.J."/>
            <person name="Thomas B.C."/>
            <person name="Singh A."/>
            <person name="Wilkins M.J."/>
            <person name="Karaoz U."/>
            <person name="Brodie E.L."/>
            <person name="Williams K.H."/>
            <person name="Hubbard S.S."/>
            <person name="Banfield J.F."/>
        </authorList>
    </citation>
    <scope>NUCLEOTIDE SEQUENCE [LARGE SCALE GENOMIC DNA]</scope>
</reference>
<dbReference type="STRING" id="1798401.A2363_03520"/>
<evidence type="ECO:0000313" key="1">
    <source>
        <dbReference type="EMBL" id="OGG35767.1"/>
    </source>
</evidence>
<organism evidence="1 2">
    <name type="scientific">Candidatus Gottesmanbacteria bacterium RIFOXYB1_FULL_47_11</name>
    <dbReference type="NCBI Taxonomy" id="1798401"/>
    <lineage>
        <taxon>Bacteria</taxon>
        <taxon>Candidatus Gottesmaniibacteriota</taxon>
    </lineage>
</organism>